<dbReference type="OrthoDB" id="7055424at2"/>
<evidence type="ECO:0000313" key="1">
    <source>
        <dbReference type="EMBL" id="EHQ27065.1"/>
    </source>
</evidence>
<evidence type="ECO:0000313" key="2">
    <source>
        <dbReference type="Proteomes" id="UP000002774"/>
    </source>
</evidence>
<dbReference type="AlphaFoldDB" id="H1YBY7"/>
<proteinExistence type="predicted"/>
<dbReference type="RefSeq" id="WP_008507353.1">
    <property type="nucleotide sequence ID" value="NZ_CM001403.1"/>
</dbReference>
<accession>H1YBY7</accession>
<evidence type="ECO:0008006" key="3">
    <source>
        <dbReference type="Google" id="ProtNLM"/>
    </source>
</evidence>
<organism evidence="1 2">
    <name type="scientific">Mucilaginibacter paludis DSM 18603</name>
    <dbReference type="NCBI Taxonomy" id="714943"/>
    <lineage>
        <taxon>Bacteria</taxon>
        <taxon>Pseudomonadati</taxon>
        <taxon>Bacteroidota</taxon>
        <taxon>Sphingobacteriia</taxon>
        <taxon>Sphingobacteriales</taxon>
        <taxon>Sphingobacteriaceae</taxon>
        <taxon>Mucilaginibacter</taxon>
    </lineage>
</organism>
<dbReference type="eggNOG" id="ENOG502ZSIY">
    <property type="taxonomic scope" value="Bacteria"/>
</dbReference>
<dbReference type="Proteomes" id="UP000002774">
    <property type="component" value="Chromosome"/>
</dbReference>
<protein>
    <recommendedName>
        <fullName evidence="3">RiboL-PSP-HEPN domain-containing protein</fullName>
    </recommendedName>
</protein>
<dbReference type="HOGENOM" id="CLU_1048270_0_0_10"/>
<sequence>MSKHTDFIRSPITDVLKDVVAANAAIGNGIETYPLTEYIMQSVFLKMTGFQEQKMKCISWELATNDYEHRYNRYTKKPLGECSTYDEKKIVYKDLIGLLKKNNPDFNLNTAINRVEIRRNTFTAIRELFLNSNLSSWAESSFLELSSGVLFTHEQFATENDLLVNILQDKYSLLYDHRNRCAHNTQSYQENLPTLATILSKNYKDDNYFVRFTLLILIDNIFRALYDKYLAIMEEG</sequence>
<dbReference type="STRING" id="714943.Mucpa_2957"/>
<gene>
    <name evidence="1" type="ORF">Mucpa_2957</name>
</gene>
<reference evidence="1" key="1">
    <citation type="submission" date="2011-09" db="EMBL/GenBank/DDBJ databases">
        <title>The permanent draft genome of Mucilaginibacter paludis DSM 18603.</title>
        <authorList>
            <consortium name="US DOE Joint Genome Institute (JGI-PGF)"/>
            <person name="Lucas S."/>
            <person name="Han J."/>
            <person name="Lapidus A."/>
            <person name="Bruce D."/>
            <person name="Goodwin L."/>
            <person name="Pitluck S."/>
            <person name="Peters L."/>
            <person name="Kyrpides N."/>
            <person name="Mavromatis K."/>
            <person name="Ivanova N."/>
            <person name="Mikhailova N."/>
            <person name="Held B."/>
            <person name="Detter J.C."/>
            <person name="Tapia R."/>
            <person name="Han C."/>
            <person name="Land M."/>
            <person name="Hauser L."/>
            <person name="Markowitz V."/>
            <person name="Cheng J.-F."/>
            <person name="Hugenholtz P."/>
            <person name="Woyke T."/>
            <person name="Wu D."/>
            <person name="Tindall B."/>
            <person name="Brambilla E."/>
            <person name="Klenk H.-P."/>
            <person name="Eisen J.A."/>
        </authorList>
    </citation>
    <scope>NUCLEOTIDE SEQUENCE [LARGE SCALE GENOMIC DNA]</scope>
    <source>
        <strain evidence="1">DSM 18603</strain>
    </source>
</reference>
<dbReference type="EMBL" id="CM001403">
    <property type="protein sequence ID" value="EHQ27065.1"/>
    <property type="molecule type" value="Genomic_DNA"/>
</dbReference>
<keyword evidence="2" id="KW-1185">Reference proteome</keyword>
<name>H1YBY7_9SPHI</name>